<protein>
    <submittedName>
        <fullName evidence="1">PP28 domain-containing protein</fullName>
    </submittedName>
</protein>
<dbReference type="EMBL" id="CM046506">
    <property type="protein sequence ID" value="KAI8670828.1"/>
    <property type="molecule type" value="Genomic_DNA"/>
</dbReference>
<gene>
    <name evidence="1" type="ORF">NCS57_00555900</name>
</gene>
<keyword evidence="2" id="KW-1185">Reference proteome</keyword>
<evidence type="ECO:0000313" key="2">
    <source>
        <dbReference type="Proteomes" id="UP001065298"/>
    </source>
</evidence>
<evidence type="ECO:0000313" key="1">
    <source>
        <dbReference type="EMBL" id="KAI8670828.1"/>
    </source>
</evidence>
<name>A0ACC0QZ73_9HYPO</name>
<organism evidence="1 2">
    <name type="scientific">Fusarium keratoplasticum</name>
    <dbReference type="NCBI Taxonomy" id="1328300"/>
    <lineage>
        <taxon>Eukaryota</taxon>
        <taxon>Fungi</taxon>
        <taxon>Dikarya</taxon>
        <taxon>Ascomycota</taxon>
        <taxon>Pezizomycotina</taxon>
        <taxon>Sordariomycetes</taxon>
        <taxon>Hypocreomycetidae</taxon>
        <taxon>Hypocreales</taxon>
        <taxon>Nectriaceae</taxon>
        <taxon>Fusarium</taxon>
        <taxon>Fusarium solani species complex</taxon>
    </lineage>
</organism>
<proteinExistence type="predicted"/>
<sequence>MAGGPGTSSRGRGGKFRKPARGGGKKFSRDIRPVDADGNEISMWSVDAKRKDDDDDDDDDDDSEDDETTEDETTEEEDSDDDDDAPGPSAAPAQELSREDRKAEKKARKEAAIAKQRAKTVEVGDMPSSDDDDDDSEEDSEDDDDMPANPNHSKKARNQTKAGVEEITEGVSNMAAPSRREREALEAAAAKERHMRLTAQGKTDEAKADLARLKAIREQRALDAARRQAEREEKEALEKAKKAEFEAKEARRKETAAKKGKKK</sequence>
<comment type="caution">
    <text evidence="1">The sequence shown here is derived from an EMBL/GenBank/DDBJ whole genome shotgun (WGS) entry which is preliminary data.</text>
</comment>
<dbReference type="Proteomes" id="UP001065298">
    <property type="component" value="Chromosome 4"/>
</dbReference>
<accession>A0ACC0QZ73</accession>
<reference evidence="1" key="1">
    <citation type="submission" date="2022-06" db="EMBL/GenBank/DDBJ databases">
        <title>Fusarium solani species complex genomes reveal bases of compartmentalisation and animal pathogenesis.</title>
        <authorList>
            <person name="Tsai I.J."/>
        </authorList>
    </citation>
    <scope>NUCLEOTIDE SEQUENCE</scope>
    <source>
        <strain evidence="1">Fu6.1</strain>
    </source>
</reference>